<dbReference type="InterPro" id="IPR007667">
    <property type="entry name" value="Hypoxia_induced_domain"/>
</dbReference>
<dbReference type="GO" id="GO:0097250">
    <property type="term" value="P:mitochondrial respirasome assembly"/>
    <property type="evidence" value="ECO:0007669"/>
    <property type="project" value="TreeGrafter"/>
</dbReference>
<feature type="compositionally biased region" description="Basic and acidic residues" evidence="7">
    <location>
        <begin position="219"/>
        <end position="228"/>
    </location>
</feature>
<gene>
    <name evidence="10" type="ORF">C8J55DRAFT_489357</name>
</gene>
<feature type="domain" description="HIG1" evidence="9">
    <location>
        <begin position="11"/>
        <end position="102"/>
    </location>
</feature>
<feature type="coiled-coil region" evidence="6">
    <location>
        <begin position="112"/>
        <end position="146"/>
    </location>
</feature>
<dbReference type="Pfam" id="PF04588">
    <property type="entry name" value="HIG_1_N"/>
    <property type="match status" value="1"/>
</dbReference>
<feature type="transmembrane region" description="Helical" evidence="8">
    <location>
        <begin position="39"/>
        <end position="58"/>
    </location>
</feature>
<keyword evidence="4" id="KW-0496">Mitochondrion</keyword>
<evidence type="ECO:0000256" key="6">
    <source>
        <dbReference type="SAM" id="Coils"/>
    </source>
</evidence>
<feature type="compositionally biased region" description="Low complexity" evidence="7">
    <location>
        <begin position="189"/>
        <end position="200"/>
    </location>
</feature>
<proteinExistence type="predicted"/>
<comment type="subcellular location">
    <subcellularLocation>
        <location evidence="1">Mitochondrion membrane</location>
    </subcellularLocation>
</comment>
<evidence type="ECO:0000256" key="5">
    <source>
        <dbReference type="ARBA" id="ARBA00023136"/>
    </source>
</evidence>
<dbReference type="AlphaFoldDB" id="A0A9W9ACR5"/>
<evidence type="ECO:0000256" key="8">
    <source>
        <dbReference type="SAM" id="Phobius"/>
    </source>
</evidence>
<dbReference type="EMBL" id="JANVFS010000016">
    <property type="protein sequence ID" value="KAJ4479716.1"/>
    <property type="molecule type" value="Genomic_DNA"/>
</dbReference>
<comment type="caution">
    <text evidence="10">The sequence shown here is derived from an EMBL/GenBank/DDBJ whole genome shotgun (WGS) entry which is preliminary data.</text>
</comment>
<evidence type="ECO:0000313" key="10">
    <source>
        <dbReference type="EMBL" id="KAJ4479716.1"/>
    </source>
</evidence>
<keyword evidence="5 8" id="KW-0472">Membrane</keyword>
<evidence type="ECO:0000259" key="9">
    <source>
        <dbReference type="PROSITE" id="PS51503"/>
    </source>
</evidence>
<dbReference type="Proteomes" id="UP001150238">
    <property type="component" value="Unassembled WGS sequence"/>
</dbReference>
<keyword evidence="6" id="KW-0175">Coiled coil</keyword>
<keyword evidence="2 8" id="KW-0812">Transmembrane</keyword>
<feature type="transmembrane region" description="Helical" evidence="8">
    <location>
        <begin position="70"/>
        <end position="89"/>
    </location>
</feature>
<dbReference type="PANTHER" id="PTHR12297">
    <property type="entry name" value="HYPOXIA-INDUCBILE GENE 1 HIG1 -RELATED"/>
    <property type="match status" value="1"/>
</dbReference>
<evidence type="ECO:0000313" key="11">
    <source>
        <dbReference type="Proteomes" id="UP001150238"/>
    </source>
</evidence>
<organism evidence="10 11">
    <name type="scientific">Lentinula lateritia</name>
    <dbReference type="NCBI Taxonomy" id="40482"/>
    <lineage>
        <taxon>Eukaryota</taxon>
        <taxon>Fungi</taxon>
        <taxon>Dikarya</taxon>
        <taxon>Basidiomycota</taxon>
        <taxon>Agaricomycotina</taxon>
        <taxon>Agaricomycetes</taxon>
        <taxon>Agaricomycetidae</taxon>
        <taxon>Agaricales</taxon>
        <taxon>Marasmiineae</taxon>
        <taxon>Omphalotaceae</taxon>
        <taxon>Lentinula</taxon>
    </lineage>
</organism>
<reference evidence="10" key="2">
    <citation type="journal article" date="2023" name="Proc. Natl. Acad. Sci. U.S.A.">
        <title>A global phylogenomic analysis of the shiitake genus Lentinula.</title>
        <authorList>
            <person name="Sierra-Patev S."/>
            <person name="Min B."/>
            <person name="Naranjo-Ortiz M."/>
            <person name="Looney B."/>
            <person name="Konkel Z."/>
            <person name="Slot J.C."/>
            <person name="Sakamoto Y."/>
            <person name="Steenwyk J.L."/>
            <person name="Rokas A."/>
            <person name="Carro J."/>
            <person name="Camarero S."/>
            <person name="Ferreira P."/>
            <person name="Molpeceres G."/>
            <person name="Ruiz-Duenas F.J."/>
            <person name="Serrano A."/>
            <person name="Henrissat B."/>
            <person name="Drula E."/>
            <person name="Hughes K.W."/>
            <person name="Mata J.L."/>
            <person name="Ishikawa N.K."/>
            <person name="Vargas-Isla R."/>
            <person name="Ushijima S."/>
            <person name="Smith C.A."/>
            <person name="Donoghue J."/>
            <person name="Ahrendt S."/>
            <person name="Andreopoulos W."/>
            <person name="He G."/>
            <person name="LaButti K."/>
            <person name="Lipzen A."/>
            <person name="Ng V."/>
            <person name="Riley R."/>
            <person name="Sandor L."/>
            <person name="Barry K."/>
            <person name="Martinez A.T."/>
            <person name="Xiao Y."/>
            <person name="Gibbons J.G."/>
            <person name="Terashima K."/>
            <person name="Grigoriev I.V."/>
            <person name="Hibbett D."/>
        </authorList>
    </citation>
    <scope>NUCLEOTIDE SEQUENCE</scope>
    <source>
        <strain evidence="10">Sp2 HRB7682 ss15</strain>
    </source>
</reference>
<evidence type="ECO:0000256" key="3">
    <source>
        <dbReference type="ARBA" id="ARBA00022989"/>
    </source>
</evidence>
<dbReference type="Gene3D" id="6.10.140.1320">
    <property type="match status" value="1"/>
</dbReference>
<sequence length="228" mass="25153">MSSAGTDSKPIHVPIDPSSRRWSEGYKEKAIRKTKENPWVPLGTLVTTGALTMAAIRLRQGNSRKFQVWLRFRVAFQALTIFAILGGLYKYGQANLEENQRIMEQINQQRGEKHLAMERAELEQRIADATKAHEEQQLLKKEIEKNTKVAPAPGGILSMVSWGKRPAVSEPPEQAETAQLPSLLPPLSPISSGSKSSPSSNAGGSWWNIFGWGSSNTKSDSDSPKKDS</sequence>
<dbReference type="GO" id="GO:0031966">
    <property type="term" value="C:mitochondrial membrane"/>
    <property type="evidence" value="ECO:0007669"/>
    <property type="project" value="UniProtKB-SubCell"/>
</dbReference>
<accession>A0A9W9ACR5</accession>
<evidence type="ECO:0000256" key="2">
    <source>
        <dbReference type="ARBA" id="ARBA00022692"/>
    </source>
</evidence>
<dbReference type="InterPro" id="IPR050355">
    <property type="entry name" value="RCF1"/>
</dbReference>
<feature type="region of interest" description="Disordered" evidence="7">
    <location>
        <begin position="1"/>
        <end position="20"/>
    </location>
</feature>
<reference evidence="10" key="1">
    <citation type="submission" date="2022-08" db="EMBL/GenBank/DDBJ databases">
        <authorList>
            <consortium name="DOE Joint Genome Institute"/>
            <person name="Min B."/>
            <person name="Riley R."/>
            <person name="Sierra-Patev S."/>
            <person name="Naranjo-Ortiz M."/>
            <person name="Looney B."/>
            <person name="Konkel Z."/>
            <person name="Slot J.C."/>
            <person name="Sakamoto Y."/>
            <person name="Steenwyk J.L."/>
            <person name="Rokas A."/>
            <person name="Carro J."/>
            <person name="Camarero S."/>
            <person name="Ferreira P."/>
            <person name="Molpeceres G."/>
            <person name="Ruiz-Duenas F.J."/>
            <person name="Serrano A."/>
            <person name="Henrissat B."/>
            <person name="Drula E."/>
            <person name="Hughes K.W."/>
            <person name="Mata J.L."/>
            <person name="Ishikawa N.K."/>
            <person name="Vargas-Isla R."/>
            <person name="Ushijima S."/>
            <person name="Smith C.A."/>
            <person name="Ahrendt S."/>
            <person name="Andreopoulos W."/>
            <person name="He G."/>
            <person name="Labutti K."/>
            <person name="Lipzen A."/>
            <person name="Ng V."/>
            <person name="Sandor L."/>
            <person name="Barry K."/>
            <person name="Martinez A.T."/>
            <person name="Xiao Y."/>
            <person name="Gibbons J.G."/>
            <person name="Terashima K."/>
            <person name="Hibbett D.S."/>
            <person name="Grigoriev I.V."/>
        </authorList>
    </citation>
    <scope>NUCLEOTIDE SEQUENCE</scope>
    <source>
        <strain evidence="10">Sp2 HRB7682 ss15</strain>
    </source>
</reference>
<name>A0A9W9ACR5_9AGAR</name>
<dbReference type="PANTHER" id="PTHR12297:SF3">
    <property type="entry name" value="HIG1 DOMAIN FAMILY MEMBER 1A"/>
    <property type="match status" value="1"/>
</dbReference>
<evidence type="ECO:0000256" key="4">
    <source>
        <dbReference type="ARBA" id="ARBA00023128"/>
    </source>
</evidence>
<protein>
    <submittedName>
        <fullName evidence="10">Hypoxia induced protein conserved region-domain-containing protein</fullName>
    </submittedName>
</protein>
<evidence type="ECO:0000256" key="1">
    <source>
        <dbReference type="ARBA" id="ARBA00004325"/>
    </source>
</evidence>
<evidence type="ECO:0000256" key="7">
    <source>
        <dbReference type="SAM" id="MobiDB-lite"/>
    </source>
</evidence>
<keyword evidence="3 8" id="KW-1133">Transmembrane helix</keyword>
<dbReference type="PROSITE" id="PS51503">
    <property type="entry name" value="HIG1"/>
    <property type="match status" value="1"/>
</dbReference>
<feature type="region of interest" description="Disordered" evidence="7">
    <location>
        <begin position="165"/>
        <end position="228"/>
    </location>
</feature>